<protein>
    <submittedName>
        <fullName evidence="1">Uncharacterized protein</fullName>
    </submittedName>
</protein>
<evidence type="ECO:0000313" key="1">
    <source>
        <dbReference type="EMBL" id="KFD51393.1"/>
    </source>
</evidence>
<dbReference type="Proteomes" id="UP000030764">
    <property type="component" value="Unassembled WGS sequence"/>
</dbReference>
<name>A0A085M2E7_9BILA</name>
<gene>
    <name evidence="1" type="ORF">M513_07798</name>
</gene>
<organism evidence="1 2">
    <name type="scientific">Trichuris suis</name>
    <name type="common">pig whipworm</name>
    <dbReference type="NCBI Taxonomy" id="68888"/>
    <lineage>
        <taxon>Eukaryota</taxon>
        <taxon>Metazoa</taxon>
        <taxon>Ecdysozoa</taxon>
        <taxon>Nematoda</taxon>
        <taxon>Enoplea</taxon>
        <taxon>Dorylaimia</taxon>
        <taxon>Trichinellida</taxon>
        <taxon>Trichuridae</taxon>
        <taxon>Trichuris</taxon>
    </lineage>
</organism>
<accession>A0A085M2E7</accession>
<dbReference type="EMBL" id="KL363240">
    <property type="protein sequence ID" value="KFD51393.1"/>
    <property type="molecule type" value="Genomic_DNA"/>
</dbReference>
<proteinExistence type="predicted"/>
<sequence>MLDTVHRGDRQHPVHRFAEHLGNLIRYRNAEARHIGLDIKTRGFPQTLEPTKAMQKALGSPAVAEHAVACRKTATDLSALVLHRELHHKRMEIIEALYTGHNRTINKDDGVVYFPVIYSIQTRNM</sequence>
<evidence type="ECO:0000313" key="2">
    <source>
        <dbReference type="Proteomes" id="UP000030764"/>
    </source>
</evidence>
<dbReference type="AlphaFoldDB" id="A0A085M2E7"/>
<keyword evidence="2" id="KW-1185">Reference proteome</keyword>
<reference evidence="1 2" key="1">
    <citation type="journal article" date="2014" name="Nat. Genet.">
        <title>Genome and transcriptome of the porcine whipworm Trichuris suis.</title>
        <authorList>
            <person name="Jex A.R."/>
            <person name="Nejsum P."/>
            <person name="Schwarz E.M."/>
            <person name="Hu L."/>
            <person name="Young N.D."/>
            <person name="Hall R.S."/>
            <person name="Korhonen P.K."/>
            <person name="Liao S."/>
            <person name="Thamsborg S."/>
            <person name="Xia J."/>
            <person name="Xu P."/>
            <person name="Wang S."/>
            <person name="Scheerlinck J.P."/>
            <person name="Hofmann A."/>
            <person name="Sternberg P.W."/>
            <person name="Wang J."/>
            <person name="Gasser R.B."/>
        </authorList>
    </citation>
    <scope>NUCLEOTIDE SEQUENCE [LARGE SCALE GENOMIC DNA]</scope>
    <source>
        <strain evidence="1">DCEP-RM93M</strain>
    </source>
</reference>